<gene>
    <name evidence="2" type="primary">treY</name>
    <name evidence="2" type="ORF">ACEU0G_003717</name>
</gene>
<keyword evidence="3" id="KW-1185">Reference proteome</keyword>
<dbReference type="EMBL" id="JBHGCJ010000007">
    <property type="protein sequence ID" value="MFG6109699.1"/>
    <property type="molecule type" value="Genomic_DNA"/>
</dbReference>
<keyword evidence="2" id="KW-0413">Isomerase</keyword>
<protein>
    <submittedName>
        <fullName evidence="2">Malto-oligosyltrehalose synthase</fullName>
        <ecNumber evidence="2">5.4.99.15</ecNumber>
    </submittedName>
</protein>
<dbReference type="Proteomes" id="UP001605261">
    <property type="component" value="Unassembled WGS sequence"/>
</dbReference>
<dbReference type="Gene3D" id="3.30.750.90">
    <property type="match status" value="1"/>
</dbReference>
<feature type="domain" description="Glycosyl hydrolase family 13 catalytic" evidence="1">
    <location>
        <begin position="4"/>
        <end position="429"/>
    </location>
</feature>
<evidence type="ECO:0000313" key="3">
    <source>
        <dbReference type="Proteomes" id="UP001605261"/>
    </source>
</evidence>
<name>A0ABW7D1N0_9GAMM</name>
<evidence type="ECO:0000313" key="2">
    <source>
        <dbReference type="EMBL" id="MFG6109699.1"/>
    </source>
</evidence>
<dbReference type="InterPro" id="IPR012767">
    <property type="entry name" value="Trehalose_TreY"/>
</dbReference>
<reference evidence="2 3" key="1">
    <citation type="submission" date="2024-09" db="EMBL/GenBank/DDBJ databases">
        <authorList>
            <consortium name="All-Russian atlas of soil microorganisms"/>
            <consortium name="as a basis for the search for new antimicrobial producers and enzymes with unique properties"/>
            <person name="Sokolova E.A."/>
            <person name="Voronina E.N."/>
        </authorList>
    </citation>
    <scope>NUCLEOTIDE SEQUENCE [LARGE SCALE GENOMIC DNA]</scope>
    <source>
        <strain evidence="2 3">AF-22b-331.1</strain>
    </source>
</reference>
<dbReference type="InterPro" id="IPR017853">
    <property type="entry name" value="GH"/>
</dbReference>
<organism evidence="2 3">
    <name type="scientific">Stenotrophomonas nematodicola</name>
    <dbReference type="NCBI Taxonomy" id="2656746"/>
    <lineage>
        <taxon>Bacteria</taxon>
        <taxon>Pseudomonadati</taxon>
        <taxon>Pseudomonadota</taxon>
        <taxon>Gammaproteobacteria</taxon>
        <taxon>Lysobacterales</taxon>
        <taxon>Lysobacteraceae</taxon>
        <taxon>Stenotrophomonas</taxon>
    </lineage>
</organism>
<evidence type="ECO:0000259" key="1">
    <source>
        <dbReference type="SMART" id="SM00642"/>
    </source>
</evidence>
<dbReference type="CDD" id="cd11336">
    <property type="entry name" value="AmyAc_MTSase"/>
    <property type="match status" value="1"/>
</dbReference>
<proteinExistence type="predicted"/>
<dbReference type="SUPFAM" id="SSF51445">
    <property type="entry name" value="(Trans)glycosidases"/>
    <property type="match status" value="1"/>
</dbReference>
<dbReference type="PANTHER" id="PTHR10357:SF216">
    <property type="entry name" value="MALTOOLIGOSYL TREHALOSE SYNTHASE-RELATED"/>
    <property type="match status" value="1"/>
</dbReference>
<dbReference type="Gene3D" id="3.30.1590.10">
    <property type="entry name" value="Maltooligosyl trehalose synthase, domain 2"/>
    <property type="match status" value="1"/>
</dbReference>
<accession>A0ABW7D1N0</accession>
<dbReference type="InterPro" id="IPR006047">
    <property type="entry name" value="GH13_cat_dom"/>
</dbReference>
<dbReference type="GO" id="GO:0047470">
    <property type="term" value="F:(1,4)-alpha-D-glucan 1-alpha-D-glucosylmutase activity"/>
    <property type="evidence" value="ECO:0007669"/>
    <property type="project" value="UniProtKB-EC"/>
</dbReference>
<comment type="caution">
    <text evidence="2">The sequence shown here is derived from an EMBL/GenBank/DDBJ whole genome shotgun (WGS) entry which is preliminary data.</text>
</comment>
<dbReference type="SMART" id="SM00642">
    <property type="entry name" value="Aamy"/>
    <property type="match status" value="1"/>
</dbReference>
<dbReference type="Gene3D" id="3.20.20.80">
    <property type="entry name" value="Glycosidases"/>
    <property type="match status" value="2"/>
</dbReference>
<dbReference type="EC" id="5.4.99.15" evidence="2"/>
<dbReference type="Pfam" id="PF00128">
    <property type="entry name" value="Alpha-amylase"/>
    <property type="match status" value="1"/>
</dbReference>
<dbReference type="RefSeq" id="WP_394163488.1">
    <property type="nucleotide sequence ID" value="NZ_JBHGCJ010000007.1"/>
</dbReference>
<dbReference type="NCBIfam" id="TIGR02401">
    <property type="entry name" value="trehalose_TreY"/>
    <property type="match status" value="1"/>
</dbReference>
<sequence>MVPFRATARVQLHAGFTFDDARAQVDYYAALGVSHLYLSPITRAVDGSTHGYDVIDPTVVSPALGGEPALLRLAAQARAHGMGLIVDIVPNHVAAHLSNPYWADVLLRGQDSRYAAWFDIDWQAPGRHGKLWLPVLDRPLATALAEGQLQVERDAAGDAWLALAGSRYPLATQALPDAGPEPSTQAMSALLAAQAYRLAWWRSGDARVNYRRFFTVTALAALQMERTEVFDAVHALPLRLAAEGVIDGVRVDHVDGLRDPAAYLRRLRGALDVAGAGRQLPAGTLGLWVEKILGPDERLPADWPCDGSTGYDFMDEAGAVLHDIGGGRVLDQHWRQLTADPRSVEQVERQARAEVLDNGLRAEFDALVALAARVAEEEGGAAADFGSALLATAIARLLAYFPVYRSYLTDSAAGPADEAVWAQAATAARAGADPAVAGVITHVLGWMLQAPSAGAPSGLLRLRQQVQLLSAPLNAKAVEDCSFYRYAAQLSRNEVGTHPARRGLLPKDFHARAAERGRAHPRALLATATHDHKRGEDARMRLAVLSHWPMWWRTITRRLDRLALPLGGSSLHPGDRQMLWQTLVAAWPAHGRQVPDDLLPRLLGWQRKALREGGLRSSWRDPDAAYEAAAGEVLRSVCESSAGQALRQVLHAAVVRVAPAGARLSLAQTALRLTVPGVADLYQGTEGWDLSLVDPDNRRPVDYAARRRLLDDARPWPQLLIDWHDGAVKARLLHALLQVRRRWPVLFAHGDYRPLRTTAPDRVLALCREHGQQRVVLVVAIDTTAGPAPRATAALPARFWGAARVEIPVARYRNVLTGLPVDIQNAFTPLRALSADSPVTVLIHP</sequence>
<dbReference type="PANTHER" id="PTHR10357">
    <property type="entry name" value="ALPHA-AMYLASE FAMILY MEMBER"/>
    <property type="match status" value="1"/>
</dbReference>